<protein>
    <submittedName>
        <fullName evidence="2">Magoh protein</fullName>
    </submittedName>
</protein>
<feature type="non-terminal residue" evidence="2">
    <location>
        <position position="143"/>
    </location>
</feature>
<dbReference type="AlphaFoldDB" id="A0A812VYH5"/>
<evidence type="ECO:0000313" key="2">
    <source>
        <dbReference type="EMBL" id="CAE7649181.1"/>
    </source>
</evidence>
<organism evidence="2 3">
    <name type="scientific">Symbiodinium pilosum</name>
    <name type="common">Dinoflagellate</name>
    <dbReference type="NCBI Taxonomy" id="2952"/>
    <lineage>
        <taxon>Eukaryota</taxon>
        <taxon>Sar</taxon>
        <taxon>Alveolata</taxon>
        <taxon>Dinophyceae</taxon>
        <taxon>Suessiales</taxon>
        <taxon>Symbiodiniaceae</taxon>
        <taxon>Symbiodinium</taxon>
    </lineage>
</organism>
<feature type="non-terminal residue" evidence="2">
    <location>
        <position position="1"/>
    </location>
</feature>
<evidence type="ECO:0000256" key="1">
    <source>
        <dbReference type="SAM" id="MobiDB-lite"/>
    </source>
</evidence>
<feature type="region of interest" description="Disordered" evidence="1">
    <location>
        <begin position="43"/>
        <end position="67"/>
    </location>
</feature>
<dbReference type="EMBL" id="CAJNIZ010043082">
    <property type="protein sequence ID" value="CAE7649181.1"/>
    <property type="molecule type" value="Genomic_DNA"/>
</dbReference>
<dbReference type="OrthoDB" id="417805at2759"/>
<keyword evidence="3" id="KW-1185">Reference proteome</keyword>
<gene>
    <name evidence="2" type="primary">magoh</name>
    <name evidence="2" type="ORF">SPIL2461_LOCUS17298</name>
</gene>
<dbReference type="Proteomes" id="UP000649617">
    <property type="component" value="Unassembled WGS sequence"/>
</dbReference>
<proteinExistence type="predicted"/>
<accession>A0A812VYH5</accession>
<comment type="caution">
    <text evidence="2">The sequence shown here is derived from an EMBL/GenBank/DDBJ whole genome shotgun (WGS) entry which is preliminary data.</text>
</comment>
<sequence length="143" mass="15732">RDPIRLDVKSVGRGRFVCGHYDLDLVESSEDRIVWADVRNRGKTSVWKRRGRRDASRSRSRGRNGIPRVKVVPALEAPPGGTWSAGYGLPSPAAYWAQAAPWQEPRSAVATGTTPGAWVPPRMEEVETIQSLTPLTMPAPEST</sequence>
<name>A0A812VYH5_SYMPI</name>
<evidence type="ECO:0000313" key="3">
    <source>
        <dbReference type="Proteomes" id="UP000649617"/>
    </source>
</evidence>
<reference evidence="2" key="1">
    <citation type="submission" date="2021-02" db="EMBL/GenBank/DDBJ databases">
        <authorList>
            <person name="Dougan E. K."/>
            <person name="Rhodes N."/>
            <person name="Thang M."/>
            <person name="Chan C."/>
        </authorList>
    </citation>
    <scope>NUCLEOTIDE SEQUENCE</scope>
</reference>
<feature type="compositionally biased region" description="Basic residues" evidence="1">
    <location>
        <begin position="46"/>
        <end position="62"/>
    </location>
</feature>